<evidence type="ECO:0000256" key="1">
    <source>
        <dbReference type="ARBA" id="ARBA00008791"/>
    </source>
</evidence>
<dbReference type="CDD" id="cd00293">
    <property type="entry name" value="USP-like"/>
    <property type="match status" value="2"/>
</dbReference>
<sequence length="289" mass="29979">MTDTPLPTALSVLIATDLTPRAAPALARAARLRPARVTLLHVTEADLPAGLQEDLAPSVQAALSHAAAVAGLPEQVILQIRAGHAHVTICDSADQLGADLILMGRHRQETLGDVLTGTTLERVIRHGGPPVLICQTTEGKHWRRVLVATDLSPASVPGLDWLARSGLLRGAEVTLAHAFHPLGQGLARPLGATGAPATDHETRDAEAALVAFAEQTALAPLSPRLRLVAGAPTPALTALMAQDPPDLLVMGTHGPSGLLRGLIGSVAQALLRGQRCDMLVLPTPAPRSA</sequence>
<name>A0A918IPI9_9RHOB</name>
<dbReference type="PANTHER" id="PTHR46268">
    <property type="entry name" value="STRESS RESPONSE PROTEIN NHAX"/>
    <property type="match status" value="1"/>
</dbReference>
<evidence type="ECO:0000256" key="3">
    <source>
        <dbReference type="ARBA" id="ARBA00022840"/>
    </source>
</evidence>
<feature type="domain" description="UspA" evidence="4">
    <location>
        <begin position="12"/>
        <end position="134"/>
    </location>
</feature>
<dbReference type="InterPro" id="IPR014729">
    <property type="entry name" value="Rossmann-like_a/b/a_fold"/>
</dbReference>
<dbReference type="PRINTS" id="PR01438">
    <property type="entry name" value="UNVRSLSTRESS"/>
</dbReference>
<dbReference type="RefSeq" id="WP_189632400.1">
    <property type="nucleotide sequence ID" value="NZ_BMYQ01000001.1"/>
</dbReference>
<dbReference type="EMBL" id="BMYQ01000001">
    <property type="protein sequence ID" value="GGW22837.1"/>
    <property type="molecule type" value="Genomic_DNA"/>
</dbReference>
<feature type="domain" description="UspA" evidence="4">
    <location>
        <begin position="142"/>
        <end position="282"/>
    </location>
</feature>
<dbReference type="Pfam" id="PF00582">
    <property type="entry name" value="Usp"/>
    <property type="match status" value="2"/>
</dbReference>
<dbReference type="Gene3D" id="3.40.50.620">
    <property type="entry name" value="HUPs"/>
    <property type="match status" value="2"/>
</dbReference>
<dbReference type="InterPro" id="IPR006016">
    <property type="entry name" value="UspA"/>
</dbReference>
<evidence type="ECO:0000256" key="2">
    <source>
        <dbReference type="ARBA" id="ARBA00022741"/>
    </source>
</evidence>
<accession>A0A918IPI9</accession>
<gene>
    <name evidence="5" type="ORF">GCM10011452_06950</name>
</gene>
<reference evidence="5" key="2">
    <citation type="submission" date="2020-09" db="EMBL/GenBank/DDBJ databases">
        <authorList>
            <person name="Sun Q."/>
            <person name="Kim S."/>
        </authorList>
    </citation>
    <scope>NUCLEOTIDE SEQUENCE</scope>
    <source>
        <strain evidence="5">KCTC 23714</strain>
    </source>
</reference>
<keyword evidence="3" id="KW-0067">ATP-binding</keyword>
<keyword evidence="2" id="KW-0547">Nucleotide-binding</keyword>
<keyword evidence="6" id="KW-1185">Reference proteome</keyword>
<dbReference type="Proteomes" id="UP000628984">
    <property type="component" value="Unassembled WGS sequence"/>
</dbReference>
<reference evidence="5" key="1">
    <citation type="journal article" date="2014" name="Int. J. Syst. Evol. Microbiol.">
        <title>Complete genome sequence of Corynebacterium casei LMG S-19264T (=DSM 44701T), isolated from a smear-ripened cheese.</title>
        <authorList>
            <consortium name="US DOE Joint Genome Institute (JGI-PGF)"/>
            <person name="Walter F."/>
            <person name="Albersmeier A."/>
            <person name="Kalinowski J."/>
            <person name="Ruckert C."/>
        </authorList>
    </citation>
    <scope>NUCLEOTIDE SEQUENCE</scope>
    <source>
        <strain evidence="5">KCTC 23714</strain>
    </source>
</reference>
<dbReference type="AlphaFoldDB" id="A0A918IPI9"/>
<dbReference type="InterPro" id="IPR006015">
    <property type="entry name" value="Universal_stress_UspA"/>
</dbReference>
<dbReference type="PANTHER" id="PTHR46268:SF27">
    <property type="entry name" value="UNIVERSAL STRESS PROTEIN RV2623"/>
    <property type="match status" value="1"/>
</dbReference>
<evidence type="ECO:0000259" key="4">
    <source>
        <dbReference type="Pfam" id="PF00582"/>
    </source>
</evidence>
<comment type="caution">
    <text evidence="5">The sequence shown here is derived from an EMBL/GenBank/DDBJ whole genome shotgun (WGS) entry which is preliminary data.</text>
</comment>
<evidence type="ECO:0000313" key="6">
    <source>
        <dbReference type="Proteomes" id="UP000628984"/>
    </source>
</evidence>
<protein>
    <recommendedName>
        <fullName evidence="4">UspA domain-containing protein</fullName>
    </recommendedName>
</protein>
<organism evidence="5 6">
    <name type="scientific">Gemmobacter lanyuensis</name>
    <dbReference type="NCBI Taxonomy" id="1054497"/>
    <lineage>
        <taxon>Bacteria</taxon>
        <taxon>Pseudomonadati</taxon>
        <taxon>Pseudomonadota</taxon>
        <taxon>Alphaproteobacteria</taxon>
        <taxon>Rhodobacterales</taxon>
        <taxon>Paracoccaceae</taxon>
        <taxon>Gemmobacter</taxon>
    </lineage>
</organism>
<proteinExistence type="inferred from homology"/>
<comment type="similarity">
    <text evidence="1">Belongs to the universal stress protein A family.</text>
</comment>
<evidence type="ECO:0000313" key="5">
    <source>
        <dbReference type="EMBL" id="GGW22837.1"/>
    </source>
</evidence>
<dbReference type="GO" id="GO:0005524">
    <property type="term" value="F:ATP binding"/>
    <property type="evidence" value="ECO:0007669"/>
    <property type="project" value="UniProtKB-KW"/>
</dbReference>
<dbReference type="SUPFAM" id="SSF52402">
    <property type="entry name" value="Adenine nucleotide alpha hydrolases-like"/>
    <property type="match status" value="2"/>
</dbReference>